<sequence length="86" mass="10266">MNMVIYTISVHDQITHNIYISAEIFMFKRQNNCRLMVYLFYYIYIHIHLHTQTHTLTNIINFGEILTLCIKEKCGLEEKGKKKNGQ</sequence>
<evidence type="ECO:0000313" key="1">
    <source>
        <dbReference type="EMBL" id="KOF88212.1"/>
    </source>
</evidence>
<name>A0A0L8HG59_OCTBM</name>
<reference evidence="1" key="1">
    <citation type="submission" date="2015-07" db="EMBL/GenBank/DDBJ databases">
        <title>MeaNS - Measles Nucleotide Surveillance Program.</title>
        <authorList>
            <person name="Tran T."/>
            <person name="Druce J."/>
        </authorList>
    </citation>
    <scope>NUCLEOTIDE SEQUENCE</scope>
    <source>
        <strain evidence="1">UCB-OBI-ISO-001</strain>
        <tissue evidence="1">Gonad</tissue>
    </source>
</reference>
<proteinExistence type="predicted"/>
<dbReference type="EMBL" id="KQ418215">
    <property type="protein sequence ID" value="KOF88212.1"/>
    <property type="molecule type" value="Genomic_DNA"/>
</dbReference>
<accession>A0A0L8HG59</accession>
<gene>
    <name evidence="1" type="ORF">OCBIM_22015252mg</name>
</gene>
<organism evidence="1">
    <name type="scientific">Octopus bimaculoides</name>
    <name type="common">California two-spotted octopus</name>
    <dbReference type="NCBI Taxonomy" id="37653"/>
    <lineage>
        <taxon>Eukaryota</taxon>
        <taxon>Metazoa</taxon>
        <taxon>Spiralia</taxon>
        <taxon>Lophotrochozoa</taxon>
        <taxon>Mollusca</taxon>
        <taxon>Cephalopoda</taxon>
        <taxon>Coleoidea</taxon>
        <taxon>Octopodiformes</taxon>
        <taxon>Octopoda</taxon>
        <taxon>Incirrata</taxon>
        <taxon>Octopodidae</taxon>
        <taxon>Octopus</taxon>
    </lineage>
</organism>
<protein>
    <submittedName>
        <fullName evidence="1">Uncharacterized protein</fullName>
    </submittedName>
</protein>
<dbReference type="AlphaFoldDB" id="A0A0L8HG59"/>